<accession>A0A090YNP4</accession>
<dbReference type="PATRIC" id="fig|1405.8.peg.3698"/>
<dbReference type="GO" id="GO:0008237">
    <property type="term" value="F:metallopeptidase activity"/>
    <property type="evidence" value="ECO:0007669"/>
    <property type="project" value="UniProtKB-KW"/>
</dbReference>
<dbReference type="GO" id="GO:0004175">
    <property type="term" value="F:endopeptidase activity"/>
    <property type="evidence" value="ECO:0007669"/>
    <property type="project" value="UniProtKB-ARBA"/>
</dbReference>
<dbReference type="PANTHER" id="PTHR36435">
    <property type="entry name" value="SLR1288 PROTEIN"/>
    <property type="match status" value="1"/>
</dbReference>
<organism evidence="3 5">
    <name type="scientific">Bacillus clarus</name>
    <dbReference type="NCBI Taxonomy" id="2338372"/>
    <lineage>
        <taxon>Bacteria</taxon>
        <taxon>Bacillati</taxon>
        <taxon>Bacillota</taxon>
        <taxon>Bacilli</taxon>
        <taxon>Bacillales</taxon>
        <taxon>Bacillaceae</taxon>
        <taxon>Bacillus</taxon>
        <taxon>Bacillus cereus group</taxon>
    </lineage>
</organism>
<dbReference type="InterPro" id="IPR052710">
    <property type="entry name" value="CAAX_protease"/>
</dbReference>
<feature type="transmembrane region" description="Helical" evidence="1">
    <location>
        <begin position="161"/>
        <end position="191"/>
    </location>
</feature>
<protein>
    <submittedName>
        <fullName evidence="3">CAAX protease self-immunity family protein</fullName>
    </submittedName>
    <submittedName>
        <fullName evidence="4">CPBP family intramembrane metalloprotease</fullName>
    </submittedName>
</protein>
<dbReference type="STRING" id="1405.B7492_06185"/>
<feature type="transmembrane region" description="Helical" evidence="1">
    <location>
        <begin position="126"/>
        <end position="149"/>
    </location>
</feature>
<feature type="transmembrane region" description="Helical" evidence="1">
    <location>
        <begin position="231"/>
        <end position="255"/>
    </location>
</feature>
<name>A0A090YNP4_9BACI</name>
<proteinExistence type="predicted"/>
<dbReference type="EMBL" id="QVOD01000076">
    <property type="protein sequence ID" value="RFT62178.1"/>
    <property type="molecule type" value="Genomic_DNA"/>
</dbReference>
<feature type="transmembrane region" description="Helical" evidence="1">
    <location>
        <begin position="78"/>
        <end position="106"/>
    </location>
</feature>
<keyword evidence="4" id="KW-0378">Hydrolase</keyword>
<feature type="transmembrane region" description="Helical" evidence="1">
    <location>
        <begin position="197"/>
        <end position="219"/>
    </location>
</feature>
<keyword evidence="6" id="KW-1185">Reference proteome</keyword>
<comment type="caution">
    <text evidence="3">The sequence shown here is derived from an EMBL/GenBank/DDBJ whole genome shotgun (WGS) entry which is preliminary data.</text>
</comment>
<feature type="domain" description="CAAX prenyl protease 2/Lysostaphin resistance protein A-like" evidence="2">
    <location>
        <begin position="126"/>
        <end position="210"/>
    </location>
</feature>
<keyword evidence="3" id="KW-0645">Protease</keyword>
<feature type="transmembrane region" description="Helical" evidence="1">
    <location>
        <begin position="36"/>
        <end position="57"/>
    </location>
</feature>
<dbReference type="EMBL" id="JMQC01000008">
    <property type="protein sequence ID" value="KFM99537.1"/>
    <property type="molecule type" value="Genomic_DNA"/>
</dbReference>
<evidence type="ECO:0000313" key="6">
    <source>
        <dbReference type="Proteomes" id="UP000264294"/>
    </source>
</evidence>
<dbReference type="GO" id="GO:0006508">
    <property type="term" value="P:proteolysis"/>
    <property type="evidence" value="ECO:0007669"/>
    <property type="project" value="UniProtKB-KW"/>
</dbReference>
<dbReference type="Pfam" id="PF02517">
    <property type="entry name" value="Rce1-like"/>
    <property type="match status" value="1"/>
</dbReference>
<keyword evidence="1" id="KW-0472">Membrane</keyword>
<reference evidence="4 6" key="2">
    <citation type="submission" date="2018-08" db="EMBL/GenBank/DDBJ databases">
        <title>Bacillus clarus sp. nov. strain PS00077A.</title>
        <authorList>
            <person name="Mendez Acevedo M."/>
            <person name="Carroll L."/>
            <person name="Mukherjee M."/>
            <person name="Wiedmann M."/>
            <person name="Kovac J."/>
        </authorList>
    </citation>
    <scope>NUCLEOTIDE SEQUENCE [LARGE SCALE GENOMIC DNA]</scope>
    <source>
        <strain evidence="4 6">PS00077A</strain>
    </source>
</reference>
<dbReference type="Proteomes" id="UP000029389">
    <property type="component" value="Unassembled WGS sequence"/>
</dbReference>
<evidence type="ECO:0000313" key="5">
    <source>
        <dbReference type="Proteomes" id="UP000029389"/>
    </source>
</evidence>
<evidence type="ECO:0000313" key="3">
    <source>
        <dbReference type="EMBL" id="KFM99537.1"/>
    </source>
</evidence>
<evidence type="ECO:0000256" key="1">
    <source>
        <dbReference type="SAM" id="Phobius"/>
    </source>
</evidence>
<sequence length="286" mass="33160">MNPFQSMRARYFLIVFALLILFVRNSNELLENTFHIQNSSIVSVCIFYILPAIWLWYEYRRHHIPLTLFINKKETFNLIQVLYITIMLCLFSYGYLILYMYSFAWITPDFIMNALHEPIVDSTGGYIYQFIMVVFVAPTIGEFVFRGFLLQRFAAKWGTGTGMIVVAILFGYLHVDFLGATVFSIVLSIIYIRSKSLLMPICIHILNNAIVLTSSFIVSKEKIMSLADFSNYTTFITGLIIFIIGLNLVLVFLFINRRYWSKEVPTIYTNKVRDSSESGNYVMGDK</sequence>
<evidence type="ECO:0000313" key="4">
    <source>
        <dbReference type="EMBL" id="RFT62178.1"/>
    </source>
</evidence>
<dbReference type="PANTHER" id="PTHR36435:SF1">
    <property type="entry name" value="CAAX AMINO TERMINAL PROTEASE FAMILY PROTEIN"/>
    <property type="match status" value="1"/>
</dbReference>
<dbReference type="RefSeq" id="WP_042982402.1">
    <property type="nucleotide sequence ID" value="NZ_JMQC01000008.1"/>
</dbReference>
<keyword evidence="1" id="KW-1133">Transmembrane helix</keyword>
<keyword evidence="1" id="KW-0812">Transmembrane</keyword>
<dbReference type="Proteomes" id="UP000264294">
    <property type="component" value="Unassembled WGS sequence"/>
</dbReference>
<reference evidence="3 5" key="1">
    <citation type="submission" date="2014-04" db="EMBL/GenBank/DDBJ databases">
        <authorList>
            <person name="Bishop-Lilly K.A."/>
            <person name="Broomall S.M."/>
            <person name="Chain P.S."/>
            <person name="Chertkov O."/>
            <person name="Coyne S.R."/>
            <person name="Daligault H.E."/>
            <person name="Davenport K.W."/>
            <person name="Erkkila T."/>
            <person name="Frey K.G."/>
            <person name="Gibbons H.S."/>
            <person name="Gu W."/>
            <person name="Jaissle J."/>
            <person name="Johnson S.L."/>
            <person name="Koroleva G.I."/>
            <person name="Ladner J.T."/>
            <person name="Lo C.-C."/>
            <person name="Minogue T.D."/>
            <person name="Munk C."/>
            <person name="Palacios G.F."/>
            <person name="Redden C.L."/>
            <person name="Rosenzweig C.N."/>
            <person name="Scholz M.B."/>
            <person name="Teshima H."/>
            <person name="Xu Y."/>
        </authorList>
    </citation>
    <scope>NUCLEOTIDE SEQUENCE [LARGE SCALE GENOMIC DNA]</scope>
    <source>
        <strain evidence="3 5">BHP</strain>
    </source>
</reference>
<dbReference type="InterPro" id="IPR003675">
    <property type="entry name" value="Rce1/LyrA-like_dom"/>
</dbReference>
<dbReference type="AlphaFoldDB" id="A0A090YNP4"/>
<evidence type="ECO:0000259" key="2">
    <source>
        <dbReference type="Pfam" id="PF02517"/>
    </source>
</evidence>
<gene>
    <name evidence="4" type="ORF">D0U04_28755</name>
    <name evidence="3" type="ORF">DJ93_3594</name>
</gene>
<dbReference type="GO" id="GO:0080120">
    <property type="term" value="P:CAAX-box protein maturation"/>
    <property type="evidence" value="ECO:0007669"/>
    <property type="project" value="UniProtKB-ARBA"/>
</dbReference>
<keyword evidence="4" id="KW-0482">Metalloprotease</keyword>